<dbReference type="EMBL" id="SPMZ01000038">
    <property type="protein sequence ID" value="NMQ20129.1"/>
    <property type="molecule type" value="Genomic_DNA"/>
</dbReference>
<protein>
    <submittedName>
        <fullName evidence="1">Uncharacterized protein</fullName>
    </submittedName>
</protein>
<dbReference type="Proteomes" id="UP000760480">
    <property type="component" value="Unassembled WGS sequence"/>
</dbReference>
<reference evidence="1 2" key="1">
    <citation type="submission" date="2019-03" db="EMBL/GenBank/DDBJ databases">
        <title>Metabolic reconstructions from genomes of highly enriched 'Candidatus Accumulibacter' and 'Candidatus Competibacter' bioreactor populations.</title>
        <authorList>
            <person name="Annavajhala M.K."/>
            <person name="Welles L."/>
            <person name="Abbas B."/>
            <person name="Sorokin D."/>
            <person name="Park H."/>
            <person name="Van Loosdrecht M."/>
            <person name="Chandran K."/>
        </authorList>
    </citation>
    <scope>NUCLEOTIDE SEQUENCE [LARGE SCALE GENOMIC DNA]</scope>
    <source>
        <strain evidence="1 2">SBR_G</strain>
    </source>
</reference>
<gene>
    <name evidence="1" type="ORF">E4P82_13530</name>
</gene>
<keyword evidence="2" id="KW-1185">Reference proteome</keyword>
<name>A0ABX1TQ26_9GAMM</name>
<accession>A0ABX1TQ26</accession>
<proteinExistence type="predicted"/>
<evidence type="ECO:0000313" key="2">
    <source>
        <dbReference type="Proteomes" id="UP000760480"/>
    </source>
</evidence>
<evidence type="ECO:0000313" key="1">
    <source>
        <dbReference type="EMBL" id="NMQ20129.1"/>
    </source>
</evidence>
<organism evidence="1 2">
    <name type="scientific">Candidatus Competibacter phosphatis</name>
    <dbReference type="NCBI Taxonomy" id="221280"/>
    <lineage>
        <taxon>Bacteria</taxon>
        <taxon>Pseudomonadati</taxon>
        <taxon>Pseudomonadota</taxon>
        <taxon>Gammaproteobacteria</taxon>
        <taxon>Candidatus Competibacteraceae</taxon>
        <taxon>Candidatus Competibacter</taxon>
    </lineage>
</organism>
<comment type="caution">
    <text evidence="1">The sequence shown here is derived from an EMBL/GenBank/DDBJ whole genome shotgun (WGS) entry which is preliminary data.</text>
</comment>
<sequence length="393" mass="43737">MNVQIRDPALFRHLSHLDVRAYLAGQQWTEAGRIGNKATVHTQQDAAHRTWEILLPSREDVADYPERMAEALHTLAQVEGRSELLIYRDLLAAGADVLRVAAPHAATDGTIAIQEGVLLHQEAENLLLAAACAAVQPRPSYHAGKVTEAVQYLETVRLGPSETGSYVITLLSPVAPVLRRHAQQSLLEDEPFPRQVTHRLVEALDALEQAANAAAASDDFAAFETRVSQGISANLCEAVARLAQQCHGIRLELSWARVRPAGRPNFRRFFSRETGRLLGEAAREFRRNEPRLDCALTAWVIRLDREPDQFDGRATLRLLIDNRPRHVSVKFEQSMFDTVIHAFRDRIPISLDGDLFPVGQRYELGNPRNLALVQGMDEPDRDDPLATVAATES</sequence>
<dbReference type="RefSeq" id="WP_169249390.1">
    <property type="nucleotide sequence ID" value="NZ_SPMZ01000038.1"/>
</dbReference>